<dbReference type="EMBL" id="ML769400">
    <property type="protein sequence ID" value="KAE9406747.1"/>
    <property type="molecule type" value="Genomic_DNA"/>
</dbReference>
<feature type="region of interest" description="Disordered" evidence="6">
    <location>
        <begin position="164"/>
        <end position="229"/>
    </location>
</feature>
<gene>
    <name evidence="7" type="ORF">BT96DRAFT_915169</name>
</gene>
<evidence type="ECO:0000313" key="8">
    <source>
        <dbReference type="Proteomes" id="UP000799118"/>
    </source>
</evidence>
<evidence type="ECO:0000256" key="6">
    <source>
        <dbReference type="SAM" id="MobiDB-lite"/>
    </source>
</evidence>
<sequence>MVYLPPPPTNRPSYAEAYGKILKAHRQSPLTSASSVIMLVAPDVDALCAARIMAELFRQDDVIYRIMPISGIAELERVRDEIITYTELHTLILLNMGGILDLPSSEWFGDFRPEMSVHIIDSARPQNLSSLFGGGENGERIIVWDDGGAEKLSEEQKAWEALMYEPEPDSDEEGSDYDSEDDFDEEDENEEFEGEGSGRKRRSLGDGNRAGKRRRMAEDRPHRMSRDERDAHMARLEKHYMAGTWHGQSASGTIYILATLLERVDIRSAMYDLFHSVYYDEVIRLSPPPTASERFLTSSNPDDHGIRTSDELRFMLYRHWTLYDAMFHSSYVAGKLGIWKERGRKKLTGLLAKMGFSIPQTQQPFPHMDMDLKRTLVQKLDDIAPEYGLIELTYPSFMKCYGYRSQPLSAADAVEGVSALLDLAGGVKMEVEVEGSRNGGEWFGGGKLWEIAGFAGKGKWKIEEDRENVPPDGQANPTSASNGKKAKEIPWWIRNFWVAFDALADIGTSIIDKQDIRTMRNHRVVVLTQGPDLALFSHPGVLSRLALWLVDALRDRVPGKVVGTRSKRKSLPFVVACLNESSGSYIVVGVMAATDFGDVRKNEFGLAFLDAKERCNARTRHSSFDTSILEINQADLQVFLETLCDAY</sequence>
<feature type="compositionally biased region" description="Basic and acidic residues" evidence="6">
    <location>
        <begin position="216"/>
        <end position="229"/>
    </location>
</feature>
<dbReference type="GO" id="GO:0003682">
    <property type="term" value="F:chromatin binding"/>
    <property type="evidence" value="ECO:0007669"/>
    <property type="project" value="TreeGrafter"/>
</dbReference>
<evidence type="ECO:0000256" key="2">
    <source>
        <dbReference type="ARBA" id="ARBA00010727"/>
    </source>
</evidence>
<dbReference type="Pfam" id="PF02724">
    <property type="entry name" value="CDC45"/>
    <property type="match status" value="1"/>
</dbReference>
<comment type="similarity">
    <text evidence="2">Belongs to the CDC45 family.</text>
</comment>
<dbReference type="OrthoDB" id="10258882at2759"/>
<name>A0A6A4ICB5_9AGAR</name>
<accession>A0A6A4ICB5</accession>
<dbReference type="GO" id="GO:0031261">
    <property type="term" value="C:DNA replication preinitiation complex"/>
    <property type="evidence" value="ECO:0007669"/>
    <property type="project" value="TreeGrafter"/>
</dbReference>
<evidence type="ECO:0000256" key="5">
    <source>
        <dbReference type="ARBA" id="ARBA00023306"/>
    </source>
</evidence>
<proteinExistence type="inferred from homology"/>
<dbReference type="GO" id="GO:0003697">
    <property type="term" value="F:single-stranded DNA binding"/>
    <property type="evidence" value="ECO:0007669"/>
    <property type="project" value="TreeGrafter"/>
</dbReference>
<keyword evidence="5" id="KW-0131">Cell cycle</keyword>
<dbReference type="GO" id="GO:0006270">
    <property type="term" value="P:DNA replication initiation"/>
    <property type="evidence" value="ECO:0007669"/>
    <property type="project" value="InterPro"/>
</dbReference>
<keyword evidence="3" id="KW-0235">DNA replication</keyword>
<evidence type="ECO:0000313" key="7">
    <source>
        <dbReference type="EMBL" id="KAE9406747.1"/>
    </source>
</evidence>
<dbReference type="GO" id="GO:0003688">
    <property type="term" value="F:DNA replication origin binding"/>
    <property type="evidence" value="ECO:0007669"/>
    <property type="project" value="TreeGrafter"/>
</dbReference>
<dbReference type="InterPro" id="IPR003874">
    <property type="entry name" value="CDC45"/>
</dbReference>
<dbReference type="Proteomes" id="UP000799118">
    <property type="component" value="Unassembled WGS sequence"/>
</dbReference>
<organism evidence="7 8">
    <name type="scientific">Gymnopus androsaceus JB14</name>
    <dbReference type="NCBI Taxonomy" id="1447944"/>
    <lineage>
        <taxon>Eukaryota</taxon>
        <taxon>Fungi</taxon>
        <taxon>Dikarya</taxon>
        <taxon>Basidiomycota</taxon>
        <taxon>Agaricomycotina</taxon>
        <taxon>Agaricomycetes</taxon>
        <taxon>Agaricomycetidae</taxon>
        <taxon>Agaricales</taxon>
        <taxon>Marasmiineae</taxon>
        <taxon>Omphalotaceae</taxon>
        <taxon>Gymnopus</taxon>
    </lineage>
</organism>
<evidence type="ECO:0000256" key="4">
    <source>
        <dbReference type="ARBA" id="ARBA00023242"/>
    </source>
</evidence>
<reference evidence="7" key="1">
    <citation type="journal article" date="2019" name="Environ. Microbiol.">
        <title>Fungal ecological strategies reflected in gene transcription - a case study of two litter decomposers.</title>
        <authorList>
            <person name="Barbi F."/>
            <person name="Kohler A."/>
            <person name="Barry K."/>
            <person name="Baskaran P."/>
            <person name="Daum C."/>
            <person name="Fauchery L."/>
            <person name="Ihrmark K."/>
            <person name="Kuo A."/>
            <person name="LaButti K."/>
            <person name="Lipzen A."/>
            <person name="Morin E."/>
            <person name="Grigoriev I.V."/>
            <person name="Henrissat B."/>
            <person name="Lindahl B."/>
            <person name="Martin F."/>
        </authorList>
    </citation>
    <scope>NUCLEOTIDE SEQUENCE</scope>
    <source>
        <strain evidence="7">JB14</strain>
    </source>
</reference>
<feature type="compositionally biased region" description="Acidic residues" evidence="6">
    <location>
        <begin position="166"/>
        <end position="194"/>
    </location>
</feature>
<evidence type="ECO:0000256" key="1">
    <source>
        <dbReference type="ARBA" id="ARBA00004123"/>
    </source>
</evidence>
<dbReference type="GO" id="GO:1902977">
    <property type="term" value="P:mitotic DNA replication preinitiation complex assembly"/>
    <property type="evidence" value="ECO:0007669"/>
    <property type="project" value="TreeGrafter"/>
</dbReference>
<protein>
    <submittedName>
        <fullName evidence="7">CDC45-like protein</fullName>
    </submittedName>
</protein>
<keyword evidence="8" id="KW-1185">Reference proteome</keyword>
<comment type="subcellular location">
    <subcellularLocation>
        <location evidence="1">Nucleus</location>
    </subcellularLocation>
</comment>
<evidence type="ECO:0000256" key="3">
    <source>
        <dbReference type="ARBA" id="ARBA00022705"/>
    </source>
</evidence>
<dbReference type="PANTHER" id="PTHR10507:SF0">
    <property type="entry name" value="CELL DIVISION CONTROL PROTEIN 45 HOMOLOG"/>
    <property type="match status" value="1"/>
</dbReference>
<dbReference type="GO" id="GO:0000727">
    <property type="term" value="P:double-strand break repair via break-induced replication"/>
    <property type="evidence" value="ECO:0007669"/>
    <property type="project" value="TreeGrafter"/>
</dbReference>
<dbReference type="AlphaFoldDB" id="A0A6A4ICB5"/>
<dbReference type="PANTHER" id="PTHR10507">
    <property type="entry name" value="CDC45-RELATED PROTEIN"/>
    <property type="match status" value="1"/>
</dbReference>
<keyword evidence="4" id="KW-0539">Nucleus</keyword>